<comment type="caution">
    <text evidence="2">The sequence shown here is derived from an EMBL/GenBank/DDBJ whole genome shotgun (WGS) entry which is preliminary data.</text>
</comment>
<proteinExistence type="predicted"/>
<protein>
    <submittedName>
        <fullName evidence="2">Uncharacterized protein</fullName>
    </submittedName>
</protein>
<dbReference type="AlphaFoldDB" id="A0AA44QM53"/>
<evidence type="ECO:0000313" key="3">
    <source>
        <dbReference type="Proteomes" id="UP000226191"/>
    </source>
</evidence>
<feature type="region of interest" description="Disordered" evidence="1">
    <location>
        <begin position="44"/>
        <end position="70"/>
    </location>
</feature>
<dbReference type="EMBL" id="MVCE01000001">
    <property type="protein sequence ID" value="PGF36612.1"/>
    <property type="molecule type" value="Genomic_DNA"/>
</dbReference>
<gene>
    <name evidence="2" type="ORF">B1B09_03095</name>
</gene>
<organism evidence="2 3">
    <name type="scientific">Cutibacterium acnes</name>
    <name type="common">Propionibacterium acnes</name>
    <dbReference type="NCBI Taxonomy" id="1747"/>
    <lineage>
        <taxon>Bacteria</taxon>
        <taxon>Bacillati</taxon>
        <taxon>Actinomycetota</taxon>
        <taxon>Actinomycetes</taxon>
        <taxon>Propionibacteriales</taxon>
        <taxon>Propionibacteriaceae</taxon>
        <taxon>Cutibacterium</taxon>
    </lineage>
</organism>
<dbReference type="Proteomes" id="UP000226191">
    <property type="component" value="Unassembled WGS sequence"/>
</dbReference>
<name>A0AA44QM53_CUTAC</name>
<evidence type="ECO:0000313" key="2">
    <source>
        <dbReference type="EMBL" id="PGF36612.1"/>
    </source>
</evidence>
<sequence length="70" mass="7899">MFSRGARYAAGYRLLWRGPMRWVRRCEEGLPGDAARTMTAFVSPSRESPGLSSLPQSFIPRGPRCSRPAW</sequence>
<accession>A0AA44QM53</accession>
<evidence type="ECO:0000256" key="1">
    <source>
        <dbReference type="SAM" id="MobiDB-lite"/>
    </source>
</evidence>
<feature type="compositionally biased region" description="Polar residues" evidence="1">
    <location>
        <begin position="44"/>
        <end position="56"/>
    </location>
</feature>
<reference evidence="2 3" key="1">
    <citation type="submission" date="2017-02" db="EMBL/GenBank/DDBJ databases">
        <title>Prevalence of linear plasmids in Cutibacterium acnes isolates obtained from cancerous prostatic tissue.</title>
        <authorList>
            <person name="Davidsson S."/>
            <person name="Bruggemann H."/>
        </authorList>
    </citation>
    <scope>NUCLEOTIDE SEQUENCE [LARGE SCALE GENOMIC DNA]</scope>
    <source>
        <strain evidence="2 3">11-78</strain>
    </source>
</reference>